<sequence length="167" mass="17441">MDTLDEAIRGGNIPIAAFALKSFAMAITLSCGGSGGVLTPTLFVGAAAGSLFANLFGLDPSIASALGLAGVLAGSTNTPIASTILAMELFGAPIAPFAGLVCAVSYVVAGHRSLYPSQVMLRPKARTFVRRSVDGKSRITGRFEGLSYGRIIRFHLEKILNKIIKRK</sequence>
<dbReference type="PANTHER" id="PTHR43427:SF12">
    <property type="entry name" value="CHLORIDE TRANSPORTER"/>
    <property type="match status" value="1"/>
</dbReference>
<dbReference type="GO" id="GO:0015108">
    <property type="term" value="F:chloride transmembrane transporter activity"/>
    <property type="evidence" value="ECO:0007669"/>
    <property type="project" value="InterPro"/>
</dbReference>
<evidence type="ECO:0000256" key="5">
    <source>
        <dbReference type="SAM" id="Phobius"/>
    </source>
</evidence>
<dbReference type="InterPro" id="IPR001807">
    <property type="entry name" value="ClC"/>
</dbReference>
<keyword evidence="4 5" id="KW-0472">Membrane</keyword>
<name>A0A645HB99_9ZZZZ</name>
<keyword evidence="2 5" id="KW-0812">Transmembrane</keyword>
<evidence type="ECO:0000256" key="2">
    <source>
        <dbReference type="ARBA" id="ARBA00022692"/>
    </source>
</evidence>
<dbReference type="Gene3D" id="1.10.3080.10">
    <property type="entry name" value="Clc chloride channel"/>
    <property type="match status" value="1"/>
</dbReference>
<evidence type="ECO:0008006" key="7">
    <source>
        <dbReference type="Google" id="ProtNLM"/>
    </source>
</evidence>
<comment type="subcellular location">
    <subcellularLocation>
        <location evidence="1">Membrane</location>
        <topology evidence="1">Multi-pass membrane protein</topology>
    </subcellularLocation>
</comment>
<dbReference type="InterPro" id="IPR014743">
    <property type="entry name" value="Cl-channel_core"/>
</dbReference>
<accession>A0A645HB99</accession>
<reference evidence="6" key="1">
    <citation type="submission" date="2019-08" db="EMBL/GenBank/DDBJ databases">
        <authorList>
            <person name="Kucharzyk K."/>
            <person name="Murdoch R.W."/>
            <person name="Higgins S."/>
            <person name="Loffler F."/>
        </authorList>
    </citation>
    <scope>NUCLEOTIDE SEQUENCE</scope>
</reference>
<evidence type="ECO:0000313" key="6">
    <source>
        <dbReference type="EMBL" id="MPN35990.1"/>
    </source>
</evidence>
<dbReference type="EMBL" id="VSSQ01089891">
    <property type="protein sequence ID" value="MPN35990.1"/>
    <property type="molecule type" value="Genomic_DNA"/>
</dbReference>
<dbReference type="PANTHER" id="PTHR43427">
    <property type="entry name" value="CHLORIDE CHANNEL PROTEIN CLC-E"/>
    <property type="match status" value="1"/>
</dbReference>
<dbReference type="SUPFAM" id="SSF81340">
    <property type="entry name" value="Clc chloride channel"/>
    <property type="match status" value="1"/>
</dbReference>
<dbReference type="AlphaFoldDB" id="A0A645HB99"/>
<dbReference type="InterPro" id="IPR050368">
    <property type="entry name" value="ClC-type_chloride_channel"/>
</dbReference>
<comment type="caution">
    <text evidence="6">The sequence shown here is derived from an EMBL/GenBank/DDBJ whole genome shotgun (WGS) entry which is preliminary data.</text>
</comment>
<evidence type="ECO:0000256" key="1">
    <source>
        <dbReference type="ARBA" id="ARBA00004141"/>
    </source>
</evidence>
<feature type="transmembrane region" description="Helical" evidence="5">
    <location>
        <begin position="93"/>
        <end position="114"/>
    </location>
</feature>
<proteinExistence type="predicted"/>
<evidence type="ECO:0000256" key="3">
    <source>
        <dbReference type="ARBA" id="ARBA00022989"/>
    </source>
</evidence>
<protein>
    <recommendedName>
        <fullName evidence="7">Voltage-gated ClC-type chloride channel ClcB</fullName>
    </recommendedName>
</protein>
<dbReference type="Pfam" id="PF00654">
    <property type="entry name" value="Voltage_CLC"/>
    <property type="match status" value="1"/>
</dbReference>
<evidence type="ECO:0000256" key="4">
    <source>
        <dbReference type="ARBA" id="ARBA00023136"/>
    </source>
</evidence>
<keyword evidence="3 5" id="KW-1133">Transmembrane helix</keyword>
<dbReference type="GO" id="GO:0016020">
    <property type="term" value="C:membrane"/>
    <property type="evidence" value="ECO:0007669"/>
    <property type="project" value="UniProtKB-SubCell"/>
</dbReference>
<gene>
    <name evidence="6" type="ORF">SDC9_183495</name>
</gene>
<organism evidence="6">
    <name type="scientific">bioreactor metagenome</name>
    <dbReference type="NCBI Taxonomy" id="1076179"/>
    <lineage>
        <taxon>unclassified sequences</taxon>
        <taxon>metagenomes</taxon>
        <taxon>ecological metagenomes</taxon>
    </lineage>
</organism>